<organism evidence="1 2">
    <name type="scientific">Caerostris darwini</name>
    <dbReference type="NCBI Taxonomy" id="1538125"/>
    <lineage>
        <taxon>Eukaryota</taxon>
        <taxon>Metazoa</taxon>
        <taxon>Ecdysozoa</taxon>
        <taxon>Arthropoda</taxon>
        <taxon>Chelicerata</taxon>
        <taxon>Arachnida</taxon>
        <taxon>Araneae</taxon>
        <taxon>Araneomorphae</taxon>
        <taxon>Entelegynae</taxon>
        <taxon>Araneoidea</taxon>
        <taxon>Araneidae</taxon>
        <taxon>Caerostris</taxon>
    </lineage>
</organism>
<name>A0AAV4VPY0_9ARAC</name>
<sequence>MHSVRKTPSFREHRLAISSSPFTQEKHYDSLPPMRATVCYKCLKLHSTEHRNGSPRTTRTSEWSRMICIKNWEMDCVCIFPFRPTTKASETHNPDTRPRISLDGVVSVCISSERRRHFENDDCPLALRHLRKRSTVTAFLPCVPPSGVQVSEIAQHEAQEWQPANNKDLGMVSHDLHRELGNGLCLVPVQLMD</sequence>
<reference evidence="1 2" key="1">
    <citation type="submission" date="2021-06" db="EMBL/GenBank/DDBJ databases">
        <title>Caerostris darwini draft genome.</title>
        <authorList>
            <person name="Kono N."/>
            <person name="Arakawa K."/>
        </authorList>
    </citation>
    <scope>NUCLEOTIDE SEQUENCE [LARGE SCALE GENOMIC DNA]</scope>
</reference>
<proteinExistence type="predicted"/>
<dbReference type="AlphaFoldDB" id="A0AAV4VPY0"/>
<evidence type="ECO:0000313" key="2">
    <source>
        <dbReference type="Proteomes" id="UP001054837"/>
    </source>
</evidence>
<evidence type="ECO:0000313" key="1">
    <source>
        <dbReference type="EMBL" id="GIY72516.1"/>
    </source>
</evidence>
<dbReference type="EMBL" id="BPLQ01013495">
    <property type="protein sequence ID" value="GIY72516.1"/>
    <property type="molecule type" value="Genomic_DNA"/>
</dbReference>
<protein>
    <submittedName>
        <fullName evidence="1">Uncharacterized protein</fullName>
    </submittedName>
</protein>
<keyword evidence="2" id="KW-1185">Reference proteome</keyword>
<comment type="caution">
    <text evidence="1">The sequence shown here is derived from an EMBL/GenBank/DDBJ whole genome shotgun (WGS) entry which is preliminary data.</text>
</comment>
<gene>
    <name evidence="1" type="ORF">CDAR_208731</name>
</gene>
<accession>A0AAV4VPY0</accession>
<dbReference type="Proteomes" id="UP001054837">
    <property type="component" value="Unassembled WGS sequence"/>
</dbReference>